<keyword evidence="11" id="KW-1185">Reference proteome</keyword>
<dbReference type="Gene3D" id="3.30.70.1430">
    <property type="entry name" value="Multidrug efflux transporter AcrB pore domain"/>
    <property type="match status" value="2"/>
</dbReference>
<organism evidence="10 11">
    <name type="scientific">Chondromyces apiculatus DSM 436</name>
    <dbReference type="NCBI Taxonomy" id="1192034"/>
    <lineage>
        <taxon>Bacteria</taxon>
        <taxon>Pseudomonadati</taxon>
        <taxon>Myxococcota</taxon>
        <taxon>Polyangia</taxon>
        <taxon>Polyangiales</taxon>
        <taxon>Polyangiaceae</taxon>
        <taxon>Chondromyces</taxon>
    </lineage>
</organism>
<accession>A0A017THM1</accession>
<reference evidence="10 11" key="1">
    <citation type="submission" date="2013-05" db="EMBL/GenBank/DDBJ databases">
        <title>Genome assembly of Chondromyces apiculatus DSM 436.</title>
        <authorList>
            <person name="Sharma G."/>
            <person name="Khatri I."/>
            <person name="Kaur C."/>
            <person name="Mayilraj S."/>
            <person name="Subramanian S."/>
        </authorList>
    </citation>
    <scope>NUCLEOTIDE SEQUENCE [LARGE SCALE GENOMIC DNA]</scope>
    <source>
        <strain evidence="10 11">DSM 436</strain>
    </source>
</reference>
<dbReference type="STRING" id="1192034.CAP_6101"/>
<evidence type="ECO:0000256" key="5">
    <source>
        <dbReference type="ARBA" id="ARBA00022692"/>
    </source>
</evidence>
<evidence type="ECO:0000256" key="9">
    <source>
        <dbReference type="SAM" id="Phobius"/>
    </source>
</evidence>
<dbReference type="RefSeq" id="WP_044236316.1">
    <property type="nucleotide sequence ID" value="NZ_ASRX01000005.1"/>
</dbReference>
<dbReference type="eggNOG" id="COG3696">
    <property type="taxonomic scope" value="Bacteria"/>
</dbReference>
<evidence type="ECO:0000256" key="8">
    <source>
        <dbReference type="SAM" id="Coils"/>
    </source>
</evidence>
<dbReference type="PANTHER" id="PTHR32063">
    <property type="match status" value="1"/>
</dbReference>
<feature type="transmembrane region" description="Helical" evidence="9">
    <location>
        <begin position="359"/>
        <end position="377"/>
    </location>
</feature>
<feature type="transmembrane region" description="Helical" evidence="9">
    <location>
        <begin position="900"/>
        <end position="920"/>
    </location>
</feature>
<name>A0A017THM1_9BACT</name>
<sequence>MFEAIVAAALRHRMAVLIATLITALWGVWAYSGLTIESFPDPTDTQVNLITINAGQPAEEMERQVSVPIERAVNGMPGLFRTRSINLFGLSFVTLTFRDGIDPIFARAQTLERLSNVDLPDGVKPELGSFSTPIGEIYRYTLRGERNDPLELRTLQDWVVIPRLLRVEGVADVVSYGGLVRQIEVRPDRVAMAARGLTMGDLESALREASRNASGGIVERGSEQLIIRSEGIFRDVPDIGNVSVATRDGTPILLKDIASVQNGWMPRQGIVGRAEDQDAVEGIVLMRLGENPSEVLERVRGKITEINTQVLPKGTEIWTFYDRTELVSSTLKTVGRNLAEGALLVTFVLFVFLLDLRAALIVASIIPLSLFTAFIYLRSRGMAANLISMGSVDFGIIVDGAVVIIEAITFRMAQAARASHAEHAEQGIALPHPDTVTERVKRAVSDVARPTVFSLLIIIAAYLPIFLLQRVEGRMFSPMAHTVVAALLGSLAFSITLVPVLATFAYRKPRPHRDSPVLIWATRAYLPVLRAALRRPAVVLAAATLSLGGAGFILANRGSEFLPELNEGALYITFTLPSNTALDEGRRLVPTLATLVDGFPQVETRVSQLGRPEDGTDPKMANNLEFFVKLKPAAEWPADTPTLGALVDKMAATFGAIPGLEVNFSQPIRDNVNENISGQVGQIALKIYGDDLQQLQATAEAAKAAIADVRGVADLGIVKSGEVPQIQVHPDRHALGRFGLTMEELQSFLSTALGGQVVGTLWEQDRSFDVVLRLPRASRDTLESVAGLRVPTPGGGLVPLSSLAEVEVGYGRASINRENGQRYLGVRMNVRGRDLGSFVEEARAVVVDKVPLPAGMSVEWGGEFESKERAMNRLLVVVPLALVITLGLLFNAFGSMQLALLVLLNVPFALIGGALGLWLFEMPMSIAAAVGFIALVGQASLNGVLVLSAIDELRQKGLPLGEAIVQGARDRLRAVLMTAALAALGLVPAAFSKAMGAETQRPIAVVIVGGTVSAAILTLVVLPVMYQLMIQARARLTRAELPSPAPATAPPA</sequence>
<feature type="transmembrane region" description="Helical" evidence="9">
    <location>
        <begin position="479"/>
        <end position="506"/>
    </location>
</feature>
<dbReference type="Pfam" id="PF00873">
    <property type="entry name" value="ACR_tran"/>
    <property type="match status" value="1"/>
</dbReference>
<evidence type="ECO:0000256" key="3">
    <source>
        <dbReference type="ARBA" id="ARBA00022448"/>
    </source>
</evidence>
<dbReference type="OrthoDB" id="9798415at2"/>
<feature type="transmembrane region" description="Helical" evidence="9">
    <location>
        <begin position="971"/>
        <end position="991"/>
    </location>
</feature>
<keyword evidence="6 9" id="KW-1133">Transmembrane helix</keyword>
<dbReference type="EMBL" id="ASRX01000005">
    <property type="protein sequence ID" value="EYF08340.1"/>
    <property type="molecule type" value="Genomic_DNA"/>
</dbReference>
<feature type="transmembrane region" description="Helical" evidence="9">
    <location>
        <begin position="537"/>
        <end position="555"/>
    </location>
</feature>
<proteinExistence type="inferred from homology"/>
<feature type="transmembrane region" description="Helical" evidence="9">
    <location>
        <begin position="1003"/>
        <end position="1026"/>
    </location>
</feature>
<evidence type="ECO:0000256" key="6">
    <source>
        <dbReference type="ARBA" id="ARBA00022989"/>
    </source>
</evidence>
<dbReference type="Proteomes" id="UP000019678">
    <property type="component" value="Unassembled WGS sequence"/>
</dbReference>
<feature type="transmembrane region" description="Helical" evidence="9">
    <location>
        <begin position="874"/>
        <end position="893"/>
    </location>
</feature>
<evidence type="ECO:0000256" key="4">
    <source>
        <dbReference type="ARBA" id="ARBA00022475"/>
    </source>
</evidence>
<dbReference type="AlphaFoldDB" id="A0A017THM1"/>
<dbReference type="Gene3D" id="3.30.70.1440">
    <property type="entry name" value="Multidrug efflux transporter AcrB pore domain"/>
    <property type="match status" value="1"/>
</dbReference>
<keyword evidence="5 9" id="KW-0812">Transmembrane</keyword>
<dbReference type="InterPro" id="IPR001036">
    <property type="entry name" value="Acrflvin-R"/>
</dbReference>
<dbReference type="PRINTS" id="PR00702">
    <property type="entry name" value="ACRIFLAVINRP"/>
</dbReference>
<keyword evidence="7 9" id="KW-0472">Membrane</keyword>
<evidence type="ECO:0000256" key="7">
    <source>
        <dbReference type="ARBA" id="ARBA00023136"/>
    </source>
</evidence>
<dbReference type="GO" id="GO:0008324">
    <property type="term" value="F:monoatomic cation transmembrane transporter activity"/>
    <property type="evidence" value="ECO:0007669"/>
    <property type="project" value="InterPro"/>
</dbReference>
<comment type="subcellular location">
    <subcellularLocation>
        <location evidence="1">Cell membrane</location>
        <topology evidence="1">Multi-pass membrane protein</topology>
    </subcellularLocation>
</comment>
<feature type="transmembrane region" description="Helical" evidence="9">
    <location>
        <begin position="447"/>
        <end position="467"/>
    </location>
</feature>
<dbReference type="Gene3D" id="3.30.2090.10">
    <property type="entry name" value="Multidrug efflux transporter AcrB TolC docking domain, DN and DC subdomains"/>
    <property type="match status" value="2"/>
</dbReference>
<comment type="similarity">
    <text evidence="2">Belongs to the resistance-nodulation-cell division (RND) (TC 2.A.6) family.</text>
</comment>
<dbReference type="NCBIfam" id="TIGR00914">
    <property type="entry name" value="2A0601"/>
    <property type="match status" value="1"/>
</dbReference>
<evidence type="ECO:0000256" key="2">
    <source>
        <dbReference type="ARBA" id="ARBA00010942"/>
    </source>
</evidence>
<keyword evidence="8" id="KW-0175">Coiled coil</keyword>
<dbReference type="GO" id="GO:0005886">
    <property type="term" value="C:plasma membrane"/>
    <property type="evidence" value="ECO:0007669"/>
    <property type="project" value="UniProtKB-SubCell"/>
</dbReference>
<dbReference type="Gene3D" id="1.20.1640.10">
    <property type="entry name" value="Multidrug efflux transporter AcrB transmembrane domain"/>
    <property type="match status" value="2"/>
</dbReference>
<evidence type="ECO:0000256" key="1">
    <source>
        <dbReference type="ARBA" id="ARBA00004651"/>
    </source>
</evidence>
<evidence type="ECO:0000313" key="10">
    <source>
        <dbReference type="EMBL" id="EYF08340.1"/>
    </source>
</evidence>
<comment type="caution">
    <text evidence="10">The sequence shown here is derived from an EMBL/GenBank/DDBJ whole genome shotgun (WGS) entry which is preliminary data.</text>
</comment>
<dbReference type="SUPFAM" id="SSF82714">
    <property type="entry name" value="Multidrug efflux transporter AcrB TolC docking domain, DN and DC subdomains"/>
    <property type="match status" value="2"/>
</dbReference>
<feature type="coiled-coil region" evidence="8">
    <location>
        <begin position="685"/>
        <end position="712"/>
    </location>
</feature>
<gene>
    <name evidence="10" type="ORF">CAP_6101</name>
</gene>
<dbReference type="InterPro" id="IPR004763">
    <property type="entry name" value="CusA-like"/>
</dbReference>
<dbReference type="GO" id="GO:0042910">
    <property type="term" value="F:xenobiotic transmembrane transporter activity"/>
    <property type="evidence" value="ECO:0007669"/>
    <property type="project" value="TreeGrafter"/>
</dbReference>
<dbReference type="SUPFAM" id="SSF82866">
    <property type="entry name" value="Multidrug efflux transporter AcrB transmembrane domain"/>
    <property type="match status" value="2"/>
</dbReference>
<dbReference type="InterPro" id="IPR027463">
    <property type="entry name" value="AcrB_DN_DC_subdom"/>
</dbReference>
<protein>
    <submittedName>
        <fullName evidence="10">Cobalt-zinc-cadmium resistance protein CzcA / Cation efflux system protein CusA</fullName>
    </submittedName>
</protein>
<dbReference type="PANTHER" id="PTHR32063:SF12">
    <property type="entry name" value="CATION EFFLUX SYSTEM PROTEIN"/>
    <property type="match status" value="1"/>
</dbReference>
<evidence type="ECO:0000313" key="11">
    <source>
        <dbReference type="Proteomes" id="UP000019678"/>
    </source>
</evidence>
<keyword evidence="3" id="KW-0813">Transport</keyword>
<dbReference type="Gene3D" id="3.30.70.1320">
    <property type="entry name" value="Multidrug efflux transporter AcrB pore domain like"/>
    <property type="match status" value="1"/>
</dbReference>
<feature type="transmembrane region" description="Helical" evidence="9">
    <location>
        <begin position="926"/>
        <end position="950"/>
    </location>
</feature>
<dbReference type="SUPFAM" id="SSF82693">
    <property type="entry name" value="Multidrug efflux transporter AcrB pore domain, PN1, PN2, PC1 and PC2 subdomains"/>
    <property type="match status" value="3"/>
</dbReference>
<keyword evidence="4" id="KW-1003">Cell membrane</keyword>